<keyword evidence="6" id="KW-1185">Reference proteome</keyword>
<evidence type="ECO:0000313" key="5">
    <source>
        <dbReference type="EMBL" id="KIH47332.1"/>
    </source>
</evidence>
<keyword evidence="1" id="KW-0479">Metal-binding</keyword>
<dbReference type="GO" id="GO:0003677">
    <property type="term" value="F:DNA binding"/>
    <property type="evidence" value="ECO:0007669"/>
    <property type="project" value="InterPro"/>
</dbReference>
<feature type="domain" description="BED-type" evidence="4">
    <location>
        <begin position="14"/>
        <end position="44"/>
    </location>
</feature>
<proteinExistence type="predicted"/>
<evidence type="ECO:0000313" key="6">
    <source>
        <dbReference type="Proteomes" id="UP000054047"/>
    </source>
</evidence>
<dbReference type="EMBL" id="KN767865">
    <property type="protein sequence ID" value="KIH47332.1"/>
    <property type="molecule type" value="Genomic_DNA"/>
</dbReference>
<keyword evidence="3" id="KW-0862">Zinc</keyword>
<evidence type="ECO:0000259" key="4">
    <source>
        <dbReference type="Pfam" id="PF02892"/>
    </source>
</evidence>
<accession>A0A0C2CBW5</accession>
<gene>
    <name evidence="5" type="ORF">ANCDUO_22610</name>
</gene>
<dbReference type="Pfam" id="PF02892">
    <property type="entry name" value="zf-BED"/>
    <property type="match status" value="1"/>
</dbReference>
<keyword evidence="2" id="KW-0863">Zinc-finger</keyword>
<dbReference type="AlphaFoldDB" id="A0A0C2CBW5"/>
<dbReference type="Proteomes" id="UP000054047">
    <property type="component" value="Unassembled WGS sequence"/>
</dbReference>
<name>A0A0C2CBW5_9BILA</name>
<dbReference type="GO" id="GO:0008270">
    <property type="term" value="F:zinc ion binding"/>
    <property type="evidence" value="ECO:0007669"/>
    <property type="project" value="UniProtKB-KW"/>
</dbReference>
<organism evidence="5 6">
    <name type="scientific">Ancylostoma duodenale</name>
    <dbReference type="NCBI Taxonomy" id="51022"/>
    <lineage>
        <taxon>Eukaryota</taxon>
        <taxon>Metazoa</taxon>
        <taxon>Ecdysozoa</taxon>
        <taxon>Nematoda</taxon>
        <taxon>Chromadorea</taxon>
        <taxon>Rhabditida</taxon>
        <taxon>Rhabditina</taxon>
        <taxon>Rhabditomorpha</taxon>
        <taxon>Strongyloidea</taxon>
        <taxon>Ancylostomatidae</taxon>
        <taxon>Ancylostomatinae</taxon>
        <taxon>Ancylostoma</taxon>
    </lineage>
</organism>
<evidence type="ECO:0000256" key="2">
    <source>
        <dbReference type="ARBA" id="ARBA00022771"/>
    </source>
</evidence>
<protein>
    <recommendedName>
        <fullName evidence="4">BED-type domain-containing protein</fullName>
    </recommendedName>
</protein>
<dbReference type="OrthoDB" id="117690at2759"/>
<evidence type="ECO:0000256" key="1">
    <source>
        <dbReference type="ARBA" id="ARBA00022723"/>
    </source>
</evidence>
<reference evidence="5 6" key="1">
    <citation type="submission" date="2013-12" db="EMBL/GenBank/DDBJ databases">
        <title>Draft genome of the parsitic nematode Ancylostoma duodenale.</title>
        <authorList>
            <person name="Mitreva M."/>
        </authorList>
    </citation>
    <scope>NUCLEOTIDE SEQUENCE [LARGE SCALE GENOMIC DNA]</scope>
    <source>
        <strain evidence="5 6">Zhejiang</strain>
    </source>
</reference>
<evidence type="ECO:0000256" key="3">
    <source>
        <dbReference type="ARBA" id="ARBA00022833"/>
    </source>
</evidence>
<sequence length="63" mass="7078">MPRKRVGGSTMKTAKVWRFFDELPTPEQAAECRLCRKKIKATNSRSSAAKELIPDPCPGFLKV</sequence>
<dbReference type="InterPro" id="IPR003656">
    <property type="entry name" value="Znf_BED"/>
</dbReference>